<dbReference type="PANTHER" id="PTHR43648">
    <property type="entry name" value="ELECTRON TRANSFER FLAVOPROTEIN BETA SUBUNIT LYSINE METHYLTRANSFERASE"/>
    <property type="match status" value="1"/>
</dbReference>
<dbReference type="KEGG" id="hhw:NCTC503_01644"/>
<dbReference type="Gene3D" id="3.40.50.150">
    <property type="entry name" value="Vaccinia Virus protein VP39"/>
    <property type="match status" value="1"/>
</dbReference>
<evidence type="ECO:0000313" key="7">
    <source>
        <dbReference type="EMBL" id="VTQ90644.1"/>
    </source>
</evidence>
<dbReference type="GO" id="GO:0032259">
    <property type="term" value="P:methylation"/>
    <property type="evidence" value="ECO:0007669"/>
    <property type="project" value="UniProtKB-KW"/>
</dbReference>
<proteinExistence type="inferred from homology"/>
<keyword evidence="5 6" id="KW-0949">S-adenosyl-L-methionine</keyword>
<dbReference type="AlphaFoldDB" id="A0A4U9RFN3"/>
<sequence length="312" mass="34705">MEGTWREVRVITKSEALEPVSGIFYGLDCKGVAIEDPNDILDREQGPLTWDFADINILEYKGNAAVVKGYFAKDDDIKSIISYIEGKINELKDMGIDVGNGKVEDREIYEQDWANNWKKYYKPTKISERVVVKPTWESYEKNQDELIIELDPGMAFGTGTHETTRMCIKALEENLTKESEVFDIGTGSGILAIGAKILGAKEVKAVDLDPVAVDAAKKNVEINKIDGIEVLEGNLMDVIHGKADIVVANIIADIILFLCEDVKSFLKPGGKFISSGIILDRKNDVEEKLKEVGYKILEVKNEGEWVCIVATL</sequence>
<evidence type="ECO:0000256" key="1">
    <source>
        <dbReference type="ARBA" id="ARBA00009741"/>
    </source>
</evidence>
<keyword evidence="3 6" id="KW-0489">Methyltransferase</keyword>
<evidence type="ECO:0000313" key="8">
    <source>
        <dbReference type="Proteomes" id="UP000308489"/>
    </source>
</evidence>
<name>A0A4U9RFN3_HATHI</name>
<accession>A0A4U9RFN3</accession>
<dbReference type="Pfam" id="PF06325">
    <property type="entry name" value="PrmA"/>
    <property type="match status" value="1"/>
</dbReference>
<dbReference type="EMBL" id="LR590481">
    <property type="protein sequence ID" value="VTQ90644.1"/>
    <property type="molecule type" value="Genomic_DNA"/>
</dbReference>
<evidence type="ECO:0000256" key="5">
    <source>
        <dbReference type="ARBA" id="ARBA00022691"/>
    </source>
</evidence>
<dbReference type="OrthoDB" id="9785995at2"/>
<dbReference type="InterPro" id="IPR050078">
    <property type="entry name" value="Ribosomal_L11_MeTrfase_PrmA"/>
</dbReference>
<feature type="binding site" evidence="6">
    <location>
        <position position="207"/>
    </location>
    <ligand>
        <name>S-adenosyl-L-methionine</name>
        <dbReference type="ChEBI" id="CHEBI:59789"/>
    </ligand>
</feature>
<organism evidence="7 8">
    <name type="scientific">Hathewaya histolytica</name>
    <name type="common">Clostridium histolyticum</name>
    <dbReference type="NCBI Taxonomy" id="1498"/>
    <lineage>
        <taxon>Bacteria</taxon>
        <taxon>Bacillati</taxon>
        <taxon>Bacillota</taxon>
        <taxon>Clostridia</taxon>
        <taxon>Eubacteriales</taxon>
        <taxon>Clostridiaceae</taxon>
        <taxon>Hathewaya</taxon>
    </lineage>
</organism>
<dbReference type="HAMAP" id="MF_00735">
    <property type="entry name" value="Methyltr_PrmA"/>
    <property type="match status" value="1"/>
</dbReference>
<evidence type="ECO:0000256" key="3">
    <source>
        <dbReference type="ARBA" id="ARBA00022603"/>
    </source>
</evidence>
<dbReference type="PIRSF" id="PIRSF000401">
    <property type="entry name" value="RPL11_MTase"/>
    <property type="match status" value="1"/>
</dbReference>
<dbReference type="GO" id="GO:0005840">
    <property type="term" value="C:ribosome"/>
    <property type="evidence" value="ECO:0007669"/>
    <property type="project" value="UniProtKB-KW"/>
</dbReference>
<feature type="binding site" evidence="6">
    <location>
        <position position="164"/>
    </location>
    <ligand>
        <name>S-adenosyl-L-methionine</name>
        <dbReference type="ChEBI" id="CHEBI:59789"/>
    </ligand>
</feature>
<comment type="similarity">
    <text evidence="1 6">Belongs to the methyltransferase superfamily. PrmA family.</text>
</comment>
<keyword evidence="8" id="KW-1185">Reference proteome</keyword>
<dbReference type="InterPro" id="IPR004498">
    <property type="entry name" value="Ribosomal_PrmA_MeTrfase"/>
</dbReference>
<keyword evidence="4 6" id="KW-0808">Transferase</keyword>
<dbReference type="GO" id="GO:0016279">
    <property type="term" value="F:protein-lysine N-methyltransferase activity"/>
    <property type="evidence" value="ECO:0007669"/>
    <property type="project" value="RHEA"/>
</dbReference>
<reference evidence="7 8" key="1">
    <citation type="submission" date="2019-05" db="EMBL/GenBank/DDBJ databases">
        <authorList>
            <consortium name="Pathogen Informatics"/>
        </authorList>
    </citation>
    <scope>NUCLEOTIDE SEQUENCE [LARGE SCALE GENOMIC DNA]</scope>
    <source>
        <strain evidence="7 8">NCTC503</strain>
    </source>
</reference>
<evidence type="ECO:0000256" key="2">
    <source>
        <dbReference type="ARBA" id="ARBA00022490"/>
    </source>
</evidence>
<gene>
    <name evidence="6 7" type="primary">prmA</name>
    <name evidence="7" type="ORF">NCTC503_01644</name>
</gene>
<feature type="binding site" evidence="6">
    <location>
        <position position="185"/>
    </location>
    <ligand>
        <name>S-adenosyl-L-methionine</name>
        <dbReference type="ChEBI" id="CHEBI:59789"/>
    </ligand>
</feature>
<dbReference type="NCBIfam" id="TIGR00406">
    <property type="entry name" value="prmA"/>
    <property type="match status" value="1"/>
</dbReference>
<keyword evidence="2 6" id="KW-0963">Cytoplasm</keyword>
<dbReference type="InterPro" id="IPR029063">
    <property type="entry name" value="SAM-dependent_MTases_sf"/>
</dbReference>
<comment type="function">
    <text evidence="6">Methylates ribosomal protein L11.</text>
</comment>
<dbReference type="EC" id="2.1.1.-" evidence="6"/>
<keyword evidence="7" id="KW-0689">Ribosomal protein</keyword>
<dbReference type="RefSeq" id="WP_138210275.1">
    <property type="nucleotide sequence ID" value="NZ_CBCRUQ010000005.1"/>
</dbReference>
<evidence type="ECO:0000256" key="6">
    <source>
        <dbReference type="HAMAP-Rule" id="MF_00735"/>
    </source>
</evidence>
<evidence type="ECO:0000256" key="4">
    <source>
        <dbReference type="ARBA" id="ARBA00022679"/>
    </source>
</evidence>
<dbReference type="Proteomes" id="UP000308489">
    <property type="component" value="Chromosome 1"/>
</dbReference>
<dbReference type="CDD" id="cd02440">
    <property type="entry name" value="AdoMet_MTases"/>
    <property type="match status" value="1"/>
</dbReference>
<dbReference type="PANTHER" id="PTHR43648:SF1">
    <property type="entry name" value="ELECTRON TRANSFER FLAVOPROTEIN BETA SUBUNIT LYSINE METHYLTRANSFERASE"/>
    <property type="match status" value="1"/>
</dbReference>
<feature type="binding site" evidence="6">
    <location>
        <position position="249"/>
    </location>
    <ligand>
        <name>S-adenosyl-L-methionine</name>
        <dbReference type="ChEBI" id="CHEBI:59789"/>
    </ligand>
</feature>
<comment type="subcellular location">
    <subcellularLocation>
        <location evidence="6">Cytoplasm</location>
    </subcellularLocation>
</comment>
<keyword evidence="7" id="KW-0687">Ribonucleoprotein</keyword>
<protein>
    <recommendedName>
        <fullName evidence="6">Ribosomal protein L11 methyltransferase</fullName>
        <shortName evidence="6">L11 Mtase</shortName>
        <ecNumber evidence="6">2.1.1.-</ecNumber>
    </recommendedName>
</protein>
<dbReference type="SUPFAM" id="SSF53335">
    <property type="entry name" value="S-adenosyl-L-methionine-dependent methyltransferases"/>
    <property type="match status" value="1"/>
</dbReference>
<dbReference type="GO" id="GO:0005737">
    <property type="term" value="C:cytoplasm"/>
    <property type="evidence" value="ECO:0007669"/>
    <property type="project" value="UniProtKB-SubCell"/>
</dbReference>
<comment type="catalytic activity">
    <reaction evidence="6">
        <text>L-lysyl-[protein] + 3 S-adenosyl-L-methionine = N(6),N(6),N(6)-trimethyl-L-lysyl-[protein] + 3 S-adenosyl-L-homocysteine + 3 H(+)</text>
        <dbReference type="Rhea" id="RHEA:54192"/>
        <dbReference type="Rhea" id="RHEA-COMP:9752"/>
        <dbReference type="Rhea" id="RHEA-COMP:13826"/>
        <dbReference type="ChEBI" id="CHEBI:15378"/>
        <dbReference type="ChEBI" id="CHEBI:29969"/>
        <dbReference type="ChEBI" id="CHEBI:57856"/>
        <dbReference type="ChEBI" id="CHEBI:59789"/>
        <dbReference type="ChEBI" id="CHEBI:61961"/>
    </reaction>
</comment>